<evidence type="ECO:0000256" key="14">
    <source>
        <dbReference type="ARBA" id="ARBA00031018"/>
    </source>
</evidence>
<dbReference type="Pfam" id="PF05193">
    <property type="entry name" value="Peptidase_M16_C"/>
    <property type="match status" value="1"/>
</dbReference>
<keyword evidence="13" id="KW-0496">Mitochondrion</keyword>
<feature type="domain" description="Peptidase M16 N-terminal" evidence="16">
    <location>
        <begin position="104"/>
        <end position="250"/>
    </location>
</feature>
<dbReference type="Pfam" id="PF00675">
    <property type="entry name" value="Peptidase_M16"/>
    <property type="match status" value="1"/>
</dbReference>
<evidence type="ECO:0000256" key="5">
    <source>
        <dbReference type="ARBA" id="ARBA00012299"/>
    </source>
</evidence>
<evidence type="ECO:0000313" key="19">
    <source>
        <dbReference type="Proteomes" id="UP000789390"/>
    </source>
</evidence>
<dbReference type="FunFam" id="3.30.830.10:FF:000002">
    <property type="entry name" value="Mitochondrial-processing peptidase subunit beta"/>
    <property type="match status" value="1"/>
</dbReference>
<reference evidence="18" key="1">
    <citation type="submission" date="2021-11" db="EMBL/GenBank/DDBJ databases">
        <authorList>
            <person name="Schell T."/>
        </authorList>
    </citation>
    <scope>NUCLEOTIDE SEQUENCE</scope>
    <source>
        <strain evidence="18">M5</strain>
    </source>
</reference>
<evidence type="ECO:0000256" key="3">
    <source>
        <dbReference type="ARBA" id="ARBA00004173"/>
    </source>
</evidence>
<keyword evidence="11" id="KW-0809">Transit peptide</keyword>
<evidence type="ECO:0000256" key="11">
    <source>
        <dbReference type="ARBA" id="ARBA00022946"/>
    </source>
</evidence>
<keyword evidence="12" id="KW-0482">Metalloprotease</keyword>
<dbReference type="InterPro" id="IPR001431">
    <property type="entry name" value="Pept_M16_Zn_BS"/>
</dbReference>
<keyword evidence="8" id="KW-0479">Metal-binding</keyword>
<keyword evidence="7" id="KW-0645">Protease</keyword>
<dbReference type="GO" id="GO:0005759">
    <property type="term" value="C:mitochondrial matrix"/>
    <property type="evidence" value="ECO:0007669"/>
    <property type="project" value="UniProtKB-ARBA"/>
</dbReference>
<evidence type="ECO:0000256" key="7">
    <source>
        <dbReference type="ARBA" id="ARBA00022670"/>
    </source>
</evidence>
<evidence type="ECO:0000256" key="1">
    <source>
        <dbReference type="ARBA" id="ARBA00001098"/>
    </source>
</evidence>
<dbReference type="Gene3D" id="3.30.830.10">
    <property type="entry name" value="Metalloenzyme, LuxS/M16 peptidase-like"/>
    <property type="match status" value="2"/>
</dbReference>
<dbReference type="FunFam" id="3.30.830.10:FF:000001">
    <property type="entry name" value="Mitochondrial-processing peptidase subunit beta, mitochondrial"/>
    <property type="match status" value="1"/>
</dbReference>
<protein>
    <recommendedName>
        <fullName evidence="6">Mitochondrial-processing peptidase subunit beta</fullName>
        <ecNumber evidence="5">3.4.24.64</ecNumber>
    </recommendedName>
    <alternativeName>
        <fullName evidence="14">Beta-MPP</fullName>
    </alternativeName>
</protein>
<evidence type="ECO:0000256" key="13">
    <source>
        <dbReference type="ARBA" id="ARBA00023128"/>
    </source>
</evidence>
<dbReference type="EC" id="3.4.24.64" evidence="5"/>
<comment type="subcellular location">
    <subcellularLocation>
        <location evidence="3">Mitochondrion</location>
    </subcellularLocation>
</comment>
<evidence type="ECO:0000256" key="12">
    <source>
        <dbReference type="ARBA" id="ARBA00023049"/>
    </source>
</evidence>
<name>A0A8J2S1X6_9CRUS</name>
<keyword evidence="10" id="KW-0862">Zinc</keyword>
<keyword evidence="19" id="KW-1185">Reference proteome</keyword>
<dbReference type="Proteomes" id="UP000789390">
    <property type="component" value="Unassembled WGS sequence"/>
</dbReference>
<evidence type="ECO:0000256" key="8">
    <source>
        <dbReference type="ARBA" id="ARBA00022723"/>
    </source>
</evidence>
<accession>A0A8J2S1X6</accession>
<evidence type="ECO:0000256" key="2">
    <source>
        <dbReference type="ARBA" id="ARBA00001947"/>
    </source>
</evidence>
<keyword evidence="9" id="KW-0378">Hydrolase</keyword>
<dbReference type="InterPro" id="IPR050361">
    <property type="entry name" value="MPP/UQCRC_Complex"/>
</dbReference>
<evidence type="ECO:0000256" key="10">
    <source>
        <dbReference type="ARBA" id="ARBA00022833"/>
    </source>
</evidence>
<dbReference type="EMBL" id="CAKKLH010000297">
    <property type="protein sequence ID" value="CAH0109946.1"/>
    <property type="molecule type" value="Genomic_DNA"/>
</dbReference>
<proteinExistence type="inferred from homology"/>
<dbReference type="InterPro" id="IPR011249">
    <property type="entry name" value="Metalloenz_LuxS/M16"/>
</dbReference>
<comment type="catalytic activity">
    <reaction evidence="1">
        <text>Release of N-terminal transit peptides from precursor proteins imported into the mitochondrion, typically with Arg in position P2.</text>
        <dbReference type="EC" id="3.4.24.64"/>
    </reaction>
</comment>
<feature type="domain" description="Peptidase M16 C-terminal" evidence="17">
    <location>
        <begin position="256"/>
        <end position="440"/>
    </location>
</feature>
<evidence type="ECO:0000256" key="6">
    <source>
        <dbReference type="ARBA" id="ARBA00020510"/>
    </source>
</evidence>
<dbReference type="GO" id="GO:0046872">
    <property type="term" value="F:metal ion binding"/>
    <property type="evidence" value="ECO:0007669"/>
    <property type="project" value="UniProtKB-KW"/>
</dbReference>
<dbReference type="GO" id="GO:0004222">
    <property type="term" value="F:metalloendopeptidase activity"/>
    <property type="evidence" value="ECO:0007669"/>
    <property type="project" value="UniProtKB-EC"/>
</dbReference>
<dbReference type="SUPFAM" id="SSF63411">
    <property type="entry name" value="LuxS/MPP-like metallohydrolase"/>
    <property type="match status" value="2"/>
</dbReference>
<evidence type="ECO:0000259" key="17">
    <source>
        <dbReference type="Pfam" id="PF05193"/>
    </source>
</evidence>
<dbReference type="OrthoDB" id="10251424at2759"/>
<comment type="cofactor">
    <cofactor evidence="2">
        <name>Zn(2+)</name>
        <dbReference type="ChEBI" id="CHEBI:29105"/>
    </cofactor>
</comment>
<organism evidence="18 19">
    <name type="scientific">Daphnia galeata</name>
    <dbReference type="NCBI Taxonomy" id="27404"/>
    <lineage>
        <taxon>Eukaryota</taxon>
        <taxon>Metazoa</taxon>
        <taxon>Ecdysozoa</taxon>
        <taxon>Arthropoda</taxon>
        <taxon>Crustacea</taxon>
        <taxon>Branchiopoda</taxon>
        <taxon>Diplostraca</taxon>
        <taxon>Cladocera</taxon>
        <taxon>Anomopoda</taxon>
        <taxon>Daphniidae</taxon>
        <taxon>Daphnia</taxon>
    </lineage>
</organism>
<comment type="similarity">
    <text evidence="4 15">Belongs to the peptidase M16 family.</text>
</comment>
<evidence type="ECO:0000256" key="9">
    <source>
        <dbReference type="ARBA" id="ARBA00022801"/>
    </source>
</evidence>
<sequence length="525" mass="57992">MRTTAVCFVFEADDARCADPSGDIYSKNTHKGKFCNAGFLHERNPVKMASKILRVSPMLLKLANGSSLVKNSTRLRATSAALNYEQTLVNVPPTKLTVLDNGLRVASEDSGAPTATVGIWIDAGSRNETEANNGVAHFLEHMAFKGTGKRSQTDLELEIENMGAHLNAYTSREQTVFYAKCLSEDVGKSIEILSDILQNSKLGEPEIERERGVILREMQEVETNLQEVVFDHLHSTAYQGTPLGRTILGPTKNIKSLSRNDLVTYIKNHYSGSRMVLAAAGGVKHEDLVQLAEKHLGSLSNSLDTKVTAPAKCRFTGSEIRVRDDDMPFAHIAIAVEGCGWTDADNFPLMVANTIIGSWDRSQGGGANLASNLASFSAQSNLCHSFQSFNTCYKDTGLWGIYFVCEPMQCDSMLYNIQSEWMRLCTAPTPTEVERAKNLLKTSMLLQLDGTTPVCEDVGRQMLCYGRRLPLHELEARIEAVTPEDVRDACSKYIYDRCPAVAAVGPVENLPEYNRIRSGMYWLRV</sequence>
<dbReference type="PANTHER" id="PTHR11851">
    <property type="entry name" value="METALLOPROTEASE"/>
    <property type="match status" value="1"/>
</dbReference>
<evidence type="ECO:0000313" key="18">
    <source>
        <dbReference type="EMBL" id="CAH0109946.1"/>
    </source>
</evidence>
<evidence type="ECO:0000256" key="4">
    <source>
        <dbReference type="ARBA" id="ARBA00007261"/>
    </source>
</evidence>
<gene>
    <name evidence="18" type="ORF">DGAL_LOCUS13436</name>
</gene>
<evidence type="ECO:0000256" key="15">
    <source>
        <dbReference type="RuleBase" id="RU004447"/>
    </source>
</evidence>
<dbReference type="InterPro" id="IPR011765">
    <property type="entry name" value="Pept_M16_N"/>
</dbReference>
<dbReference type="AlphaFoldDB" id="A0A8J2S1X6"/>
<dbReference type="PANTHER" id="PTHR11851:SF149">
    <property type="entry name" value="GH01077P"/>
    <property type="match status" value="1"/>
</dbReference>
<evidence type="ECO:0000259" key="16">
    <source>
        <dbReference type="Pfam" id="PF00675"/>
    </source>
</evidence>
<comment type="caution">
    <text evidence="18">The sequence shown here is derived from an EMBL/GenBank/DDBJ whole genome shotgun (WGS) entry which is preliminary data.</text>
</comment>
<dbReference type="InterPro" id="IPR007863">
    <property type="entry name" value="Peptidase_M16_C"/>
</dbReference>
<dbReference type="PROSITE" id="PS00143">
    <property type="entry name" value="INSULINASE"/>
    <property type="match status" value="1"/>
</dbReference>
<dbReference type="GO" id="GO:0006627">
    <property type="term" value="P:protein processing involved in protein targeting to mitochondrion"/>
    <property type="evidence" value="ECO:0007669"/>
    <property type="project" value="TreeGrafter"/>
</dbReference>